<dbReference type="HOGENOM" id="CLU_1240331_0_0_1"/>
<organism evidence="3">
    <name type="scientific">Laccaria bicolor (strain S238N-H82 / ATCC MYA-4686)</name>
    <name type="common">Bicoloured deceiver</name>
    <name type="synonym">Laccaria laccata var. bicolor</name>
    <dbReference type="NCBI Taxonomy" id="486041"/>
    <lineage>
        <taxon>Eukaryota</taxon>
        <taxon>Fungi</taxon>
        <taxon>Dikarya</taxon>
        <taxon>Basidiomycota</taxon>
        <taxon>Agaricomycotina</taxon>
        <taxon>Agaricomycetes</taxon>
        <taxon>Agaricomycetidae</taxon>
        <taxon>Agaricales</taxon>
        <taxon>Agaricineae</taxon>
        <taxon>Hydnangiaceae</taxon>
        <taxon>Laccaria</taxon>
    </lineage>
</organism>
<dbReference type="GeneID" id="6082645"/>
<dbReference type="AlphaFoldDB" id="B0DT25"/>
<accession>B0DT25</accession>
<feature type="compositionally biased region" description="Basic and acidic residues" evidence="1">
    <location>
        <begin position="173"/>
        <end position="187"/>
    </location>
</feature>
<name>B0DT25_LACBS</name>
<reference evidence="2 3" key="1">
    <citation type="journal article" date="2008" name="Nature">
        <title>The genome of Laccaria bicolor provides insights into mycorrhizal symbiosis.</title>
        <authorList>
            <person name="Martin F."/>
            <person name="Aerts A."/>
            <person name="Ahren D."/>
            <person name="Brun A."/>
            <person name="Danchin E.G.J."/>
            <person name="Duchaussoy F."/>
            <person name="Gibon J."/>
            <person name="Kohler A."/>
            <person name="Lindquist E."/>
            <person name="Pereda V."/>
            <person name="Salamov A."/>
            <person name="Shapiro H.J."/>
            <person name="Wuyts J."/>
            <person name="Blaudez D."/>
            <person name="Buee M."/>
            <person name="Brokstein P."/>
            <person name="Canbaeck B."/>
            <person name="Cohen D."/>
            <person name="Courty P.E."/>
            <person name="Coutinho P.M."/>
            <person name="Delaruelle C."/>
            <person name="Detter J.C."/>
            <person name="Deveau A."/>
            <person name="DiFazio S."/>
            <person name="Duplessis S."/>
            <person name="Fraissinet-Tachet L."/>
            <person name="Lucic E."/>
            <person name="Frey-Klett P."/>
            <person name="Fourrey C."/>
            <person name="Feussner I."/>
            <person name="Gay G."/>
            <person name="Grimwood J."/>
            <person name="Hoegger P.J."/>
            <person name="Jain P."/>
            <person name="Kilaru S."/>
            <person name="Labbe J."/>
            <person name="Lin Y.C."/>
            <person name="Legue V."/>
            <person name="Le Tacon F."/>
            <person name="Marmeisse R."/>
            <person name="Melayah D."/>
            <person name="Montanini B."/>
            <person name="Muratet M."/>
            <person name="Nehls U."/>
            <person name="Niculita-Hirzel H."/>
            <person name="Oudot-Le Secq M.P."/>
            <person name="Peter M."/>
            <person name="Quesneville H."/>
            <person name="Rajashekar B."/>
            <person name="Reich M."/>
            <person name="Rouhier N."/>
            <person name="Schmutz J."/>
            <person name="Yin T."/>
            <person name="Chalot M."/>
            <person name="Henrissat B."/>
            <person name="Kuees U."/>
            <person name="Lucas S."/>
            <person name="Van de Peer Y."/>
            <person name="Podila G.K."/>
            <person name="Polle A."/>
            <person name="Pukkila P.J."/>
            <person name="Richardson P.M."/>
            <person name="Rouze P."/>
            <person name="Sanders I.R."/>
            <person name="Stajich J.E."/>
            <person name="Tunlid A."/>
            <person name="Tuskan G."/>
            <person name="Grigoriev I.V."/>
        </authorList>
    </citation>
    <scope>NUCLEOTIDE SEQUENCE [LARGE SCALE GENOMIC DNA]</scope>
    <source>
        <strain evidence="3">S238N-H82 / ATCC MYA-4686</strain>
    </source>
</reference>
<proteinExistence type="predicted"/>
<evidence type="ECO:0000313" key="2">
    <source>
        <dbReference type="EMBL" id="EDR02416.1"/>
    </source>
</evidence>
<feature type="compositionally biased region" description="Basic and acidic residues" evidence="1">
    <location>
        <begin position="102"/>
        <end position="118"/>
    </location>
</feature>
<protein>
    <submittedName>
        <fullName evidence="2">Predicted protein</fullName>
    </submittedName>
</protein>
<dbReference type="RefSeq" id="XP_001887093.1">
    <property type="nucleotide sequence ID" value="XM_001887058.1"/>
</dbReference>
<dbReference type="OrthoDB" id="3521506at2759"/>
<dbReference type="KEGG" id="lbc:LACBIDRAFT_332534"/>
<dbReference type="InParanoid" id="B0DT25"/>
<evidence type="ECO:0000256" key="1">
    <source>
        <dbReference type="SAM" id="MobiDB-lite"/>
    </source>
</evidence>
<evidence type="ECO:0000313" key="3">
    <source>
        <dbReference type="Proteomes" id="UP000001194"/>
    </source>
</evidence>
<dbReference type="Proteomes" id="UP000001194">
    <property type="component" value="Unassembled WGS sequence"/>
</dbReference>
<feature type="region of interest" description="Disordered" evidence="1">
    <location>
        <begin position="173"/>
        <end position="223"/>
    </location>
</feature>
<gene>
    <name evidence="2" type="ORF">LACBIDRAFT_332534</name>
</gene>
<feature type="region of interest" description="Disordered" evidence="1">
    <location>
        <begin position="102"/>
        <end position="129"/>
    </location>
</feature>
<keyword evidence="3" id="KW-1185">Reference proteome</keyword>
<sequence>MSPVYMQLSAGRPTTSYIATLDRCKNEILYIPLTWCFFDQFLRVCVTILWEDTQLLARTDRDDFAKHGTYNKKDVVKFVKKIPLAKLSGFGDSTRVIHSVDENNKPARNREEKQDSGFRLDNQGKTCPGEDYHNLQVQINGQVKGKSTVGGILVKGDMSPKRVRAKLIHAVMHPDKVRQYAKGEPKRKAQAGHSPDKSRKRPKNGNKGPKGGNKPKSGKAKHK</sequence>
<dbReference type="EMBL" id="DS547131">
    <property type="protein sequence ID" value="EDR02416.1"/>
    <property type="molecule type" value="Genomic_DNA"/>
</dbReference>